<dbReference type="InterPro" id="IPR020598">
    <property type="entry name" value="rRNA_Ade_methylase_Trfase_N"/>
</dbReference>
<keyword evidence="7" id="KW-0809">Transit peptide</keyword>
<evidence type="ECO:0000313" key="15">
    <source>
        <dbReference type="Proteomes" id="UP000261540"/>
    </source>
</evidence>
<keyword evidence="8" id="KW-0805">Transcription regulation</keyword>
<feature type="domain" description="Ribosomal RNA adenine methylase transferase N-terminal" evidence="13">
    <location>
        <begin position="123"/>
        <end position="345"/>
    </location>
</feature>
<evidence type="ECO:0000313" key="14">
    <source>
        <dbReference type="Ensembl" id="ENSPKIP00000023452.1"/>
    </source>
</evidence>
<dbReference type="GO" id="GO:0003723">
    <property type="term" value="F:RNA binding"/>
    <property type="evidence" value="ECO:0007669"/>
    <property type="project" value="UniProtKB-UniRule"/>
</dbReference>
<protein>
    <recommendedName>
        <fullName evidence="12">rRNA adenine N(6)-methyltransferase</fullName>
        <ecNumber evidence="12">2.1.1.-</ecNumber>
    </recommendedName>
</protein>
<dbReference type="GO" id="GO:0034246">
    <property type="term" value="F:mitochondrial transcription factor activity"/>
    <property type="evidence" value="ECO:0007669"/>
    <property type="project" value="TreeGrafter"/>
</dbReference>
<evidence type="ECO:0000256" key="8">
    <source>
        <dbReference type="ARBA" id="ARBA00023015"/>
    </source>
</evidence>
<evidence type="ECO:0000256" key="12">
    <source>
        <dbReference type="RuleBase" id="RU362106"/>
    </source>
</evidence>
<dbReference type="PANTHER" id="PTHR11727">
    <property type="entry name" value="DIMETHYLADENOSINE TRANSFERASE"/>
    <property type="match status" value="1"/>
</dbReference>
<dbReference type="SMART" id="SM00650">
    <property type="entry name" value="rADc"/>
    <property type="match status" value="1"/>
</dbReference>
<dbReference type="EC" id="2.1.1.-" evidence="12"/>
<evidence type="ECO:0000256" key="6">
    <source>
        <dbReference type="ARBA" id="ARBA00022884"/>
    </source>
</evidence>
<dbReference type="GeneTree" id="ENSGT00950000183142"/>
<dbReference type="PANTHER" id="PTHR11727:SF13">
    <property type="entry name" value="DIMETHYLADENOSINE TRANSFERASE 2, MITOCHONDRIAL"/>
    <property type="match status" value="1"/>
</dbReference>
<evidence type="ECO:0000256" key="3">
    <source>
        <dbReference type="ARBA" id="ARBA00022603"/>
    </source>
</evidence>
<evidence type="ECO:0000256" key="10">
    <source>
        <dbReference type="ARBA" id="ARBA00023163"/>
    </source>
</evidence>
<feature type="binding site" evidence="11">
    <location>
        <position position="116"/>
    </location>
    <ligand>
        <name>S-adenosyl-L-methionine</name>
        <dbReference type="ChEBI" id="CHEBI:59789"/>
    </ligand>
</feature>
<dbReference type="CDD" id="cd02440">
    <property type="entry name" value="AdoMet_MTases"/>
    <property type="match status" value="1"/>
</dbReference>
<dbReference type="Ensembl" id="ENSPKIT00000004137.1">
    <property type="protein sequence ID" value="ENSPKIP00000023452.1"/>
    <property type="gene ID" value="ENSPKIG00000007071.1"/>
</dbReference>
<dbReference type="GO" id="GO:0005759">
    <property type="term" value="C:mitochondrial matrix"/>
    <property type="evidence" value="ECO:0007669"/>
    <property type="project" value="TreeGrafter"/>
</dbReference>
<dbReference type="Gene3D" id="3.40.50.150">
    <property type="entry name" value="Vaccinia Virus protein VP39"/>
    <property type="match status" value="1"/>
</dbReference>
<reference evidence="14" key="2">
    <citation type="submission" date="2025-09" db="UniProtKB">
        <authorList>
            <consortium name="Ensembl"/>
        </authorList>
    </citation>
    <scope>IDENTIFICATION</scope>
</reference>
<feature type="binding site" evidence="11">
    <location>
        <position position="118"/>
    </location>
    <ligand>
        <name>S-adenosyl-L-methionine</name>
        <dbReference type="ChEBI" id="CHEBI:59789"/>
    </ligand>
</feature>
<dbReference type="InterPro" id="IPR029063">
    <property type="entry name" value="SAM-dependent_MTases_sf"/>
</dbReference>
<keyword evidence="4 11" id="KW-0808">Transferase</keyword>
<dbReference type="Proteomes" id="UP000261540">
    <property type="component" value="Unplaced"/>
</dbReference>
<keyword evidence="6 11" id="KW-0694">RNA-binding</keyword>
<feature type="binding site" evidence="11">
    <location>
        <position position="168"/>
    </location>
    <ligand>
        <name>S-adenosyl-L-methionine</name>
        <dbReference type="ChEBI" id="CHEBI:59789"/>
    </ligand>
</feature>
<comment type="caution">
    <text evidence="11">Lacks conserved residue(s) required for the propagation of feature annotation.</text>
</comment>
<evidence type="ECO:0000256" key="11">
    <source>
        <dbReference type="PROSITE-ProRule" id="PRU01026"/>
    </source>
</evidence>
<dbReference type="STRING" id="1676925.ENSPKIP00000023452"/>
<keyword evidence="10" id="KW-0804">Transcription</keyword>
<organism evidence="14 15">
    <name type="scientific">Paramormyrops kingsleyae</name>
    <dbReference type="NCBI Taxonomy" id="1676925"/>
    <lineage>
        <taxon>Eukaryota</taxon>
        <taxon>Metazoa</taxon>
        <taxon>Chordata</taxon>
        <taxon>Craniata</taxon>
        <taxon>Vertebrata</taxon>
        <taxon>Euteleostomi</taxon>
        <taxon>Actinopterygii</taxon>
        <taxon>Neopterygii</taxon>
        <taxon>Teleostei</taxon>
        <taxon>Osteoglossocephala</taxon>
        <taxon>Osteoglossomorpha</taxon>
        <taxon>Osteoglossiformes</taxon>
        <taxon>Mormyridae</taxon>
        <taxon>Paramormyrops</taxon>
    </lineage>
</organism>
<comment type="subcellular location">
    <subcellularLocation>
        <location evidence="1">Mitochondrion</location>
    </subcellularLocation>
</comment>
<comment type="similarity">
    <text evidence="11 12">Belongs to the class I-like SAM-binding methyltransferase superfamily. rRNA adenine N(6)-methyltransferase family.</text>
</comment>
<keyword evidence="15" id="KW-1185">Reference proteome</keyword>
<feature type="binding site" evidence="11">
    <location>
        <position position="194"/>
    </location>
    <ligand>
        <name>S-adenosyl-L-methionine</name>
        <dbReference type="ChEBI" id="CHEBI:59789"/>
    </ligand>
</feature>
<evidence type="ECO:0000256" key="2">
    <source>
        <dbReference type="ARBA" id="ARBA00022552"/>
    </source>
</evidence>
<dbReference type="InterPro" id="IPR001737">
    <property type="entry name" value="KsgA/Erm"/>
</dbReference>
<evidence type="ECO:0000256" key="4">
    <source>
        <dbReference type="ARBA" id="ARBA00022679"/>
    </source>
</evidence>
<keyword evidence="3 11" id="KW-0489">Methyltransferase</keyword>
<dbReference type="SUPFAM" id="SSF53335">
    <property type="entry name" value="S-adenosyl-L-methionine-dependent methyltransferases"/>
    <property type="match status" value="1"/>
</dbReference>
<evidence type="ECO:0000256" key="5">
    <source>
        <dbReference type="ARBA" id="ARBA00022691"/>
    </source>
</evidence>
<reference evidence="14" key="1">
    <citation type="submission" date="2025-08" db="UniProtKB">
        <authorList>
            <consortium name="Ensembl"/>
        </authorList>
    </citation>
    <scope>IDENTIFICATION</scope>
</reference>
<evidence type="ECO:0000256" key="7">
    <source>
        <dbReference type="ARBA" id="ARBA00022946"/>
    </source>
</evidence>
<dbReference type="GO" id="GO:0006391">
    <property type="term" value="P:transcription initiation at mitochondrial promoter"/>
    <property type="evidence" value="ECO:0007669"/>
    <property type="project" value="TreeGrafter"/>
</dbReference>
<keyword evidence="5 11" id="KW-0949">S-adenosyl-L-methionine</keyword>
<evidence type="ECO:0000256" key="1">
    <source>
        <dbReference type="ARBA" id="ARBA00004173"/>
    </source>
</evidence>
<dbReference type="PROSITE" id="PS51689">
    <property type="entry name" value="SAM_RNA_A_N6_MT"/>
    <property type="match status" value="1"/>
</dbReference>
<accession>A0A3B3RYC1</accession>
<dbReference type="AlphaFoldDB" id="A0A3B3RYC1"/>
<evidence type="ECO:0000259" key="13">
    <source>
        <dbReference type="SMART" id="SM00650"/>
    </source>
</evidence>
<sequence>MSSHGPRLLVKGIRSTIGCLQTIHDLRPSACIRIVTHAHKRTYYLDSACGGAGQTQSQQSKAELISAAPGLSQRNLSAAAGSLKSQCRPMSRYDFLDPDEVEENTRKALACKNLRHFIVDPDFAQLVADHLKGDLTERNAAIFECNPGPGVLTRALLNSGAQRVIGLESDKSFLKDLQALESRLDGQLEVVHCDFFKLDPLGQGTMKPPSMYSDKLFNDLGISEVPWTADVPVKVMGIFPQRNERSILWKLVYSLFERTSVFRYGRVQLVIFMSEKEYLKLVASPGDLKKYQPLGVLWQMACDIELLRKEPWTTFVTSAKRSSLTAQKTKLPNDHLCLVRLTPRPSLFSGNLTPANGATLIMMVKQCLTKKKALLIDQLNSWSPESGAKVLNELGLLEDIRTGHVFPEEYKILFESLHQSKEFTQSWLYDETLNTQTSVVL</sequence>
<keyword evidence="9" id="KW-0496">Mitochondrion</keyword>
<keyword evidence="2 12" id="KW-0698">rRNA processing</keyword>
<proteinExistence type="inferred from homology"/>
<dbReference type="Pfam" id="PF00398">
    <property type="entry name" value="RrnaAD"/>
    <property type="match status" value="1"/>
</dbReference>
<evidence type="ECO:0000256" key="9">
    <source>
        <dbReference type="ARBA" id="ARBA00023128"/>
    </source>
</evidence>
<name>A0A3B3RYC1_9TELE</name>
<dbReference type="GO" id="GO:0000179">
    <property type="term" value="F:rRNA (adenine-N6,N6-)-dimethyltransferase activity"/>
    <property type="evidence" value="ECO:0007669"/>
    <property type="project" value="UniProtKB-UniRule"/>
</dbReference>